<accession>A0AAV2FTE1</accession>
<keyword evidence="2" id="KW-1185">Reference proteome</keyword>
<dbReference type="AlphaFoldDB" id="A0AAV2FTE1"/>
<proteinExistence type="predicted"/>
<evidence type="ECO:0000313" key="1">
    <source>
        <dbReference type="EMBL" id="CAL1401580.1"/>
    </source>
</evidence>
<dbReference type="Proteomes" id="UP001497516">
    <property type="component" value="Chromosome 7"/>
</dbReference>
<sequence length="101" mass="11559">MDPHGFFNHWGYPPPPEWYYPDTSWSNQAGEGYGFGFQYQPPTMENNQTLGNLKNNVLIRKNSSHNQKGHRSWSSLHKMLPNVCGTVHCTKSGFGRDFSDP</sequence>
<evidence type="ECO:0000313" key="2">
    <source>
        <dbReference type="Proteomes" id="UP001497516"/>
    </source>
</evidence>
<dbReference type="EMBL" id="OZ034820">
    <property type="protein sequence ID" value="CAL1401580.1"/>
    <property type="molecule type" value="Genomic_DNA"/>
</dbReference>
<name>A0AAV2FTE1_9ROSI</name>
<protein>
    <submittedName>
        <fullName evidence="1">Uncharacterized protein</fullName>
    </submittedName>
</protein>
<reference evidence="1 2" key="1">
    <citation type="submission" date="2024-04" db="EMBL/GenBank/DDBJ databases">
        <authorList>
            <person name="Fracassetti M."/>
        </authorList>
    </citation>
    <scope>NUCLEOTIDE SEQUENCE [LARGE SCALE GENOMIC DNA]</scope>
</reference>
<gene>
    <name evidence="1" type="ORF">LTRI10_LOCUS41628</name>
</gene>
<organism evidence="1 2">
    <name type="scientific">Linum trigynum</name>
    <dbReference type="NCBI Taxonomy" id="586398"/>
    <lineage>
        <taxon>Eukaryota</taxon>
        <taxon>Viridiplantae</taxon>
        <taxon>Streptophyta</taxon>
        <taxon>Embryophyta</taxon>
        <taxon>Tracheophyta</taxon>
        <taxon>Spermatophyta</taxon>
        <taxon>Magnoliopsida</taxon>
        <taxon>eudicotyledons</taxon>
        <taxon>Gunneridae</taxon>
        <taxon>Pentapetalae</taxon>
        <taxon>rosids</taxon>
        <taxon>fabids</taxon>
        <taxon>Malpighiales</taxon>
        <taxon>Linaceae</taxon>
        <taxon>Linum</taxon>
    </lineage>
</organism>